<accession>A0A1Z4N5Q6</accession>
<name>A0A1Z4N5Q6_9CYAN</name>
<dbReference type="Proteomes" id="UP000218785">
    <property type="component" value="Chromosome"/>
</dbReference>
<dbReference type="KEGG" id="ttq:NIES37_50580"/>
<reference evidence="1 2" key="1">
    <citation type="submission" date="2017-06" db="EMBL/GenBank/DDBJ databases">
        <title>Genome sequencing of cyanobaciteial culture collection at National Institute for Environmental Studies (NIES).</title>
        <authorList>
            <person name="Hirose Y."/>
            <person name="Shimura Y."/>
            <person name="Fujisawa T."/>
            <person name="Nakamura Y."/>
            <person name="Kawachi M."/>
        </authorList>
    </citation>
    <scope>NUCLEOTIDE SEQUENCE [LARGE SCALE GENOMIC DNA]</scope>
    <source>
        <strain evidence="1 2">NIES-37</strain>
    </source>
</reference>
<keyword evidence="2" id="KW-1185">Reference proteome</keyword>
<evidence type="ECO:0000313" key="1">
    <source>
        <dbReference type="EMBL" id="BAZ01060.1"/>
    </source>
</evidence>
<dbReference type="AlphaFoldDB" id="A0A1Z4N5Q6"/>
<evidence type="ECO:0000313" key="2">
    <source>
        <dbReference type="Proteomes" id="UP000218785"/>
    </source>
</evidence>
<organism evidence="1 2">
    <name type="scientific">Tolypothrix tenuis PCC 7101</name>
    <dbReference type="NCBI Taxonomy" id="231146"/>
    <lineage>
        <taxon>Bacteria</taxon>
        <taxon>Bacillati</taxon>
        <taxon>Cyanobacteriota</taxon>
        <taxon>Cyanophyceae</taxon>
        <taxon>Nostocales</taxon>
        <taxon>Tolypothrichaceae</taxon>
        <taxon>Tolypothrix</taxon>
    </lineage>
</organism>
<gene>
    <name evidence="1" type="ORF">NIES37_50580</name>
</gene>
<sequence length="65" mass="7495">MRSRGSRNFANALVGTGDWGLVTGDLGEKQFKIQNSALFPYTNTSYQLPITNYQLPITNYLYFRW</sequence>
<protein>
    <submittedName>
        <fullName evidence="1">Uncharacterized protein</fullName>
    </submittedName>
</protein>
<proteinExistence type="predicted"/>
<dbReference type="EMBL" id="AP018248">
    <property type="protein sequence ID" value="BAZ01060.1"/>
    <property type="molecule type" value="Genomic_DNA"/>
</dbReference>